<feature type="non-terminal residue" evidence="2">
    <location>
        <position position="180"/>
    </location>
</feature>
<protein>
    <submittedName>
        <fullName evidence="2">Uncharacterized protein</fullName>
    </submittedName>
</protein>
<keyword evidence="3" id="KW-1185">Reference proteome</keyword>
<gene>
    <name evidence="2" type="ORF">OSB1V03_LOCUS17099</name>
</gene>
<evidence type="ECO:0000313" key="2">
    <source>
        <dbReference type="EMBL" id="CAD7637734.1"/>
    </source>
</evidence>
<dbReference type="AlphaFoldDB" id="A0A7R9Q9R1"/>
<name>A0A7R9Q9R1_9ACAR</name>
<evidence type="ECO:0000256" key="1">
    <source>
        <dbReference type="SAM" id="MobiDB-lite"/>
    </source>
</evidence>
<reference evidence="2" key="1">
    <citation type="submission" date="2020-11" db="EMBL/GenBank/DDBJ databases">
        <authorList>
            <person name="Tran Van P."/>
        </authorList>
    </citation>
    <scope>NUCLEOTIDE SEQUENCE</scope>
</reference>
<feature type="region of interest" description="Disordered" evidence="1">
    <location>
        <begin position="1"/>
        <end position="20"/>
    </location>
</feature>
<proteinExistence type="predicted"/>
<dbReference type="EMBL" id="CAJPIZ010020026">
    <property type="protein sequence ID" value="CAG2117145.1"/>
    <property type="molecule type" value="Genomic_DNA"/>
</dbReference>
<dbReference type="EMBL" id="OC874601">
    <property type="protein sequence ID" value="CAD7637734.1"/>
    <property type="molecule type" value="Genomic_DNA"/>
</dbReference>
<feature type="compositionally biased region" description="Polar residues" evidence="1">
    <location>
        <begin position="1"/>
        <end position="11"/>
    </location>
</feature>
<organism evidence="2">
    <name type="scientific">Medioppia subpectinata</name>
    <dbReference type="NCBI Taxonomy" id="1979941"/>
    <lineage>
        <taxon>Eukaryota</taxon>
        <taxon>Metazoa</taxon>
        <taxon>Ecdysozoa</taxon>
        <taxon>Arthropoda</taxon>
        <taxon>Chelicerata</taxon>
        <taxon>Arachnida</taxon>
        <taxon>Acari</taxon>
        <taxon>Acariformes</taxon>
        <taxon>Sarcoptiformes</taxon>
        <taxon>Oribatida</taxon>
        <taxon>Brachypylina</taxon>
        <taxon>Oppioidea</taxon>
        <taxon>Oppiidae</taxon>
        <taxon>Medioppia</taxon>
    </lineage>
</organism>
<sequence length="180" mass="19151">MTSVSAKQLSSVDGDGNGYDVTRGCDPSLTTMSGASRQSLPESGVCFDTLSLPSVQSMSNSSLTDISPLEPITDFGGTGSASNGRYLTIVDRHVVDCNNHDGNNNGSNVFSMDMTSNARMHYNRVATNNDHSDIDGLVDNRIQQHNVANDEINDAAMNLIMSILESESGELGEQVDLTDG</sequence>
<dbReference type="Proteomes" id="UP000759131">
    <property type="component" value="Unassembled WGS sequence"/>
</dbReference>
<evidence type="ECO:0000313" key="3">
    <source>
        <dbReference type="Proteomes" id="UP000759131"/>
    </source>
</evidence>
<accession>A0A7R9Q9R1</accession>